<feature type="transmembrane region" description="Helical" evidence="1">
    <location>
        <begin position="44"/>
        <end position="63"/>
    </location>
</feature>
<feature type="transmembrane region" description="Helical" evidence="1">
    <location>
        <begin position="222"/>
        <end position="243"/>
    </location>
</feature>
<protein>
    <submittedName>
        <fullName evidence="2">Uncharacterized protein</fullName>
    </submittedName>
</protein>
<comment type="caution">
    <text evidence="2">The sequence shown here is derived from an EMBL/GenBank/DDBJ whole genome shotgun (WGS) entry which is preliminary data.</text>
</comment>
<feature type="transmembrane region" description="Helical" evidence="1">
    <location>
        <begin position="476"/>
        <end position="493"/>
    </location>
</feature>
<proteinExistence type="predicted"/>
<evidence type="ECO:0000313" key="2">
    <source>
        <dbReference type="EMBL" id="RYU11165.1"/>
    </source>
</evidence>
<feature type="transmembrane region" description="Helical" evidence="1">
    <location>
        <begin position="132"/>
        <end position="156"/>
    </location>
</feature>
<dbReference type="EMBL" id="SDPU01000025">
    <property type="protein sequence ID" value="RYU11165.1"/>
    <property type="molecule type" value="Genomic_DNA"/>
</dbReference>
<dbReference type="AlphaFoldDB" id="A0A4Q5J1G4"/>
<keyword evidence="3" id="KW-1185">Reference proteome</keyword>
<feature type="transmembrane region" description="Helical" evidence="1">
    <location>
        <begin position="341"/>
        <end position="360"/>
    </location>
</feature>
<dbReference type="OrthoDB" id="3725302at2"/>
<gene>
    <name evidence="2" type="ORF">ETU37_14090</name>
</gene>
<evidence type="ECO:0000256" key="1">
    <source>
        <dbReference type="SAM" id="Phobius"/>
    </source>
</evidence>
<accession>A0A4Q5J1G4</accession>
<sequence>MTAVPDLVGPVAGDPAGARELRADIRHWRRGRVSTSWLEAAQDAYVAVFATLMIGAMAGNVVLHLRRMAVDECVAAACRTGRATAPWLAVPVVLALVVAAARLVGPVSVTPAVASWVLPAPTDRAAVLRPRLVTAVAAATVSAALVSGLAAAVAGVPVAVTASLAVGTAALAGGAVGFCAWAQARHEGVSRAAGGSLAGLAWLVLVFLAVGRVPPPPSPSTGVWTAALVAVTAASILALVGGWRALAVVPGRSVATAGALAPSLSGALAAMDLALIWDVLHARRWRSRGWVRPLRGRWRGPLALAERDLARLRRKPSLLVTPAAALVVPYVGATLGGQRVVVFLAAMTGFVACLGLFSGIRVLRRTSILERCLPLQPAEAGLAAIAVPMLVVLAWGLAVAPALHGVPSGLAGLVAGLAATTACVRWMVARPPDYRMPLVSSPGGAIPPALIGALFRGLDVILLTTGPLLLVPTENGALVSLLVGGLTLSVLLSRRP</sequence>
<dbReference type="Pfam" id="PF19814">
    <property type="entry name" value="DUF6297"/>
    <property type="match status" value="1"/>
</dbReference>
<name>A0A4Q5J1G4_9ACTN</name>
<feature type="transmembrane region" description="Helical" evidence="1">
    <location>
        <begin position="409"/>
        <end position="428"/>
    </location>
</feature>
<feature type="transmembrane region" description="Helical" evidence="1">
    <location>
        <begin position="189"/>
        <end position="210"/>
    </location>
</feature>
<dbReference type="InterPro" id="IPR046264">
    <property type="entry name" value="DUF6297"/>
</dbReference>
<feature type="transmembrane region" description="Helical" evidence="1">
    <location>
        <begin position="317"/>
        <end position="335"/>
    </location>
</feature>
<reference evidence="2 3" key="1">
    <citation type="submission" date="2019-01" db="EMBL/GenBank/DDBJ databases">
        <title>Nocardioides guangzhouensis sp. nov., an actinobacterium isolated from soil.</title>
        <authorList>
            <person name="Fu Y."/>
            <person name="Cai Y."/>
            <person name="Lin Z."/>
            <person name="Chen P."/>
        </authorList>
    </citation>
    <scope>NUCLEOTIDE SEQUENCE [LARGE SCALE GENOMIC DNA]</scope>
    <source>
        <strain evidence="2 3">NBRC 105384</strain>
    </source>
</reference>
<dbReference type="Proteomes" id="UP000291189">
    <property type="component" value="Unassembled WGS sequence"/>
</dbReference>
<organism evidence="2 3">
    <name type="scientific">Nocardioides iriomotensis</name>
    <dbReference type="NCBI Taxonomy" id="715784"/>
    <lineage>
        <taxon>Bacteria</taxon>
        <taxon>Bacillati</taxon>
        <taxon>Actinomycetota</taxon>
        <taxon>Actinomycetes</taxon>
        <taxon>Propionibacteriales</taxon>
        <taxon>Nocardioidaceae</taxon>
        <taxon>Nocardioides</taxon>
    </lineage>
</organism>
<keyword evidence="1" id="KW-0812">Transmembrane</keyword>
<feature type="transmembrane region" description="Helical" evidence="1">
    <location>
        <begin position="163"/>
        <end position="183"/>
    </location>
</feature>
<dbReference type="RefSeq" id="WP_129987983.1">
    <property type="nucleotide sequence ID" value="NZ_SDPU01000025.1"/>
</dbReference>
<keyword evidence="1" id="KW-1133">Transmembrane helix</keyword>
<keyword evidence="1" id="KW-0472">Membrane</keyword>
<evidence type="ECO:0000313" key="3">
    <source>
        <dbReference type="Proteomes" id="UP000291189"/>
    </source>
</evidence>
<feature type="transmembrane region" description="Helical" evidence="1">
    <location>
        <begin position="381"/>
        <end position="403"/>
    </location>
</feature>